<gene>
    <name evidence="4" type="primary">Prss45</name>
</gene>
<keyword evidence="4" id="KW-0645">Protease</keyword>
<dbReference type="Gene3D" id="2.40.10.10">
    <property type="entry name" value="Trypsin-like serine proteases"/>
    <property type="match status" value="2"/>
</dbReference>
<dbReference type="AlphaFoldDB" id="A0A8B7WD11"/>
<evidence type="ECO:0000256" key="2">
    <source>
        <dbReference type="ARBA" id="ARBA00024195"/>
    </source>
</evidence>
<dbReference type="CTD" id="260408"/>
<comment type="similarity">
    <text evidence="2">Belongs to the peptidase S1 family. CLIP subfamily.</text>
</comment>
<dbReference type="RefSeq" id="XP_020042051.1">
    <property type="nucleotide sequence ID" value="XM_020186462.1"/>
</dbReference>
<accession>A0A8B7WD11</accession>
<dbReference type="PROSITE" id="PS50240">
    <property type="entry name" value="TRYPSIN_DOM"/>
    <property type="match status" value="1"/>
</dbReference>
<evidence type="ECO:0000313" key="4">
    <source>
        <dbReference type="RefSeq" id="XP_020042051.1"/>
    </source>
</evidence>
<keyword evidence="4" id="KW-0378">Hydrolase</keyword>
<dbReference type="InterPro" id="IPR001254">
    <property type="entry name" value="Trypsin_dom"/>
</dbReference>
<keyword evidence="1" id="KW-1015">Disulfide bond</keyword>
<dbReference type="Pfam" id="PF00089">
    <property type="entry name" value="Trypsin"/>
    <property type="match status" value="2"/>
</dbReference>
<dbReference type="CDD" id="cd00190">
    <property type="entry name" value="Tryp_SPc"/>
    <property type="match status" value="1"/>
</dbReference>
<dbReference type="SUPFAM" id="SSF50494">
    <property type="entry name" value="Trypsin-like serine proteases"/>
    <property type="match status" value="1"/>
</dbReference>
<dbReference type="PROSITE" id="PS00134">
    <property type="entry name" value="TRYPSIN_HIS"/>
    <property type="match status" value="1"/>
</dbReference>
<dbReference type="OrthoDB" id="546450at2759"/>
<dbReference type="InterPro" id="IPR043504">
    <property type="entry name" value="Peptidase_S1_PA_chymotrypsin"/>
</dbReference>
<dbReference type="GO" id="GO:0004252">
    <property type="term" value="F:serine-type endopeptidase activity"/>
    <property type="evidence" value="ECO:0007669"/>
    <property type="project" value="InterPro"/>
</dbReference>
<sequence>MLVPKVCGEPWWSEDLEETHRHWPWEVSLQTEYQHVCGGALIEPSWVVTAAHCIQGTKEYSVMLGTAQLQPVNSTSALWISVKDIIMHPKYWGQTFITGNVALLHLHTPVTFSSTANSTLTPALQETEVFIMDNKRCDRIYHKRSRFPHIIPLVLRDMICATNYEENLCHEDAGGPLACEVDGRWILAGVLSWEKACAKPQNPGVYSRVTRYTSWIKKQLSNGAPSGLCLSSWLLFLFWLL</sequence>
<evidence type="ECO:0000259" key="3">
    <source>
        <dbReference type="PROSITE" id="PS50240"/>
    </source>
</evidence>
<proteinExistence type="inferred from homology"/>
<name>A0A8B7WD11_CASCN</name>
<dbReference type="SMART" id="SM00020">
    <property type="entry name" value="Tryp_SPc"/>
    <property type="match status" value="1"/>
</dbReference>
<dbReference type="InterPro" id="IPR009003">
    <property type="entry name" value="Peptidase_S1_PA"/>
</dbReference>
<dbReference type="InterPro" id="IPR001314">
    <property type="entry name" value="Peptidase_S1A"/>
</dbReference>
<organism evidence="4">
    <name type="scientific">Castor canadensis</name>
    <name type="common">American beaver</name>
    <dbReference type="NCBI Taxonomy" id="51338"/>
    <lineage>
        <taxon>Eukaryota</taxon>
        <taxon>Metazoa</taxon>
        <taxon>Chordata</taxon>
        <taxon>Craniata</taxon>
        <taxon>Vertebrata</taxon>
        <taxon>Euteleostomi</taxon>
        <taxon>Mammalia</taxon>
        <taxon>Eutheria</taxon>
        <taxon>Euarchontoglires</taxon>
        <taxon>Glires</taxon>
        <taxon>Rodentia</taxon>
        <taxon>Castorimorpha</taxon>
        <taxon>Castoridae</taxon>
        <taxon>Castor</taxon>
    </lineage>
</organism>
<feature type="domain" description="Peptidase S1" evidence="3">
    <location>
        <begin position="6"/>
        <end position="221"/>
    </location>
</feature>
<evidence type="ECO:0000256" key="1">
    <source>
        <dbReference type="ARBA" id="ARBA00023157"/>
    </source>
</evidence>
<dbReference type="PRINTS" id="PR00722">
    <property type="entry name" value="CHYMOTRYPSIN"/>
</dbReference>
<dbReference type="FunFam" id="2.40.10.10:FF:000004">
    <property type="entry name" value="Tryptase gamma 1"/>
    <property type="match status" value="1"/>
</dbReference>
<reference evidence="4" key="1">
    <citation type="submission" date="2025-08" db="UniProtKB">
        <authorList>
            <consortium name="RefSeq"/>
        </authorList>
    </citation>
    <scope>IDENTIFICATION</scope>
    <source>
        <tissue evidence="4">Leukocyte</tissue>
    </source>
</reference>
<dbReference type="InterPro" id="IPR018114">
    <property type="entry name" value="TRYPSIN_HIS"/>
</dbReference>
<protein>
    <submittedName>
        <fullName evidence="4">Serine protease 45</fullName>
    </submittedName>
</protein>
<dbReference type="KEGG" id="ccan:109701074"/>
<dbReference type="GO" id="GO:0006508">
    <property type="term" value="P:proteolysis"/>
    <property type="evidence" value="ECO:0007669"/>
    <property type="project" value="UniProtKB-KW"/>
</dbReference>
<dbReference type="InterPro" id="IPR051487">
    <property type="entry name" value="Ser/Thr_Proteases_Immune/Dev"/>
</dbReference>
<dbReference type="PANTHER" id="PTHR24256">
    <property type="entry name" value="TRYPTASE-RELATED"/>
    <property type="match status" value="1"/>
</dbReference>